<comment type="caution">
    <text evidence="2">The sequence shown here is derived from an EMBL/GenBank/DDBJ whole genome shotgun (WGS) entry which is preliminary data.</text>
</comment>
<dbReference type="InterPro" id="IPR045749">
    <property type="entry name" value="DUF6090"/>
</dbReference>
<keyword evidence="3" id="KW-1185">Reference proteome</keyword>
<dbReference type="Pfam" id="PF19578">
    <property type="entry name" value="DUF6090"/>
    <property type="match status" value="1"/>
</dbReference>
<keyword evidence="1" id="KW-1133">Transmembrane helix</keyword>
<gene>
    <name evidence="2" type="ORF">ACFSQJ_10690</name>
</gene>
<feature type="transmembrane region" description="Helical" evidence="1">
    <location>
        <begin position="21"/>
        <end position="42"/>
    </location>
</feature>
<evidence type="ECO:0000313" key="3">
    <source>
        <dbReference type="Proteomes" id="UP001597526"/>
    </source>
</evidence>
<keyword evidence="1" id="KW-0812">Transmembrane</keyword>
<dbReference type="Proteomes" id="UP001597526">
    <property type="component" value="Unassembled WGS sequence"/>
</dbReference>
<accession>A0ABW5MY95</accession>
<dbReference type="EMBL" id="JBHULB010000013">
    <property type="protein sequence ID" value="MFD2587401.1"/>
    <property type="molecule type" value="Genomic_DNA"/>
</dbReference>
<reference evidence="3" key="1">
    <citation type="journal article" date="2019" name="Int. J. Syst. Evol. Microbiol.">
        <title>The Global Catalogue of Microorganisms (GCM) 10K type strain sequencing project: providing services to taxonomists for standard genome sequencing and annotation.</title>
        <authorList>
            <consortium name="The Broad Institute Genomics Platform"/>
            <consortium name="The Broad Institute Genome Sequencing Center for Infectious Disease"/>
            <person name="Wu L."/>
            <person name="Ma J."/>
        </authorList>
    </citation>
    <scope>NUCLEOTIDE SEQUENCE [LARGE SCALE GENOMIC DNA]</scope>
    <source>
        <strain evidence="3">KCTC 52368</strain>
    </source>
</reference>
<sequence length="261" mass="30438">MIKFFRKIRQKLLSENRFSKYLLYAIGEIILVVIGILIALQINNWNENRKSRDQEQKYYCLLLENVEQDKEQVLQLKALNEERKNGSYEAILEIQKEKPKAKVFGKSWINALQRVTTTFRPNNATYSDIKSSGNLSIIQDKAITEALNTYYTNVAGYAETIIINSDFTVDRIKSLDSWFEAGVHHVNIFSRYNNDVFTDAIREKIKEDLPEYISEDYKPILYDAILITGTDNGRRHQLLELIESEVDQIKQLLQDKCNNND</sequence>
<name>A0ABW5MY95_9FLAO</name>
<keyword evidence="1" id="KW-0472">Membrane</keyword>
<evidence type="ECO:0000256" key="1">
    <source>
        <dbReference type="SAM" id="Phobius"/>
    </source>
</evidence>
<dbReference type="RefSeq" id="WP_377766938.1">
    <property type="nucleotide sequence ID" value="NZ_JBHULB010000013.1"/>
</dbReference>
<proteinExistence type="predicted"/>
<organism evidence="2 3">
    <name type="scientific">Croceitalea marina</name>
    <dbReference type="NCBI Taxonomy" id="1775166"/>
    <lineage>
        <taxon>Bacteria</taxon>
        <taxon>Pseudomonadati</taxon>
        <taxon>Bacteroidota</taxon>
        <taxon>Flavobacteriia</taxon>
        <taxon>Flavobacteriales</taxon>
        <taxon>Flavobacteriaceae</taxon>
        <taxon>Croceitalea</taxon>
    </lineage>
</organism>
<evidence type="ECO:0000313" key="2">
    <source>
        <dbReference type="EMBL" id="MFD2587401.1"/>
    </source>
</evidence>
<protein>
    <submittedName>
        <fullName evidence="2">DUF6090 family protein</fullName>
    </submittedName>
</protein>